<dbReference type="Proteomes" id="UP000604046">
    <property type="component" value="Unassembled WGS sequence"/>
</dbReference>
<comment type="caution">
    <text evidence="2">The sequence shown here is derived from an EMBL/GenBank/DDBJ whole genome shotgun (WGS) entry which is preliminary data.</text>
</comment>
<keyword evidence="3" id="KW-1185">Reference proteome</keyword>
<gene>
    <name evidence="2" type="ORF">SNAT2548_LOCUS26556</name>
</gene>
<name>A0A812SAK6_9DINO</name>
<proteinExistence type="predicted"/>
<organism evidence="2 3">
    <name type="scientific">Symbiodinium natans</name>
    <dbReference type="NCBI Taxonomy" id="878477"/>
    <lineage>
        <taxon>Eukaryota</taxon>
        <taxon>Sar</taxon>
        <taxon>Alveolata</taxon>
        <taxon>Dinophyceae</taxon>
        <taxon>Suessiales</taxon>
        <taxon>Symbiodiniaceae</taxon>
        <taxon>Symbiodinium</taxon>
    </lineage>
</organism>
<accession>A0A812SAK6</accession>
<evidence type="ECO:0000256" key="1">
    <source>
        <dbReference type="SAM" id="MobiDB-lite"/>
    </source>
</evidence>
<dbReference type="AlphaFoldDB" id="A0A812SAK6"/>
<dbReference type="InterPro" id="IPR036915">
    <property type="entry name" value="Cyclin-like_sf"/>
</dbReference>
<evidence type="ECO:0000313" key="2">
    <source>
        <dbReference type="EMBL" id="CAE7472790.1"/>
    </source>
</evidence>
<dbReference type="SUPFAM" id="SSF47954">
    <property type="entry name" value="Cyclin-like"/>
    <property type="match status" value="1"/>
</dbReference>
<dbReference type="Gene3D" id="1.10.472.10">
    <property type="entry name" value="Cyclin-like"/>
    <property type="match status" value="1"/>
</dbReference>
<dbReference type="EMBL" id="CAJNDS010002435">
    <property type="protein sequence ID" value="CAE7472790.1"/>
    <property type="molecule type" value="Genomic_DNA"/>
</dbReference>
<dbReference type="OrthoDB" id="435488at2759"/>
<reference evidence="2" key="1">
    <citation type="submission" date="2021-02" db="EMBL/GenBank/DDBJ databases">
        <authorList>
            <person name="Dougan E. K."/>
            <person name="Rhodes N."/>
            <person name="Thang M."/>
            <person name="Chan C."/>
        </authorList>
    </citation>
    <scope>NUCLEOTIDE SEQUENCE</scope>
</reference>
<sequence length="348" mass="38963">MDASGLAIAPLAEGALQKHRALACARAKKIVEKVHGDDKAAAANSVMTQLTAFRLLHRYYDPKRDLDVHPRDEWPVVALGAAFLSCKITEIPRKALYVVKLNDIVAGEGATRNAKEQDCWIRRFLKIEDQLLQLLGFNFAFEKWSPLAEIERRAGRFVDLLFQRPAWTSATCKSVQQQSPDLGRTTVSSRALRHYLEVAEMWDVGDLDPHMLDTAVIMALKMYMKGVEYPNTEKPVNVFEVAVESFLPGAVFDTPSTPSPVATEERDRCVGEGGPVSHTPVSPKDVNPSGRAKLKLSREAEKSEKSKRDRPDESQEDYEAKRRKTAAADKLLKDKFALVMALYRNRGK</sequence>
<protein>
    <submittedName>
        <fullName evidence="2">Uncharacterized protein</fullName>
    </submittedName>
</protein>
<feature type="region of interest" description="Disordered" evidence="1">
    <location>
        <begin position="253"/>
        <end position="325"/>
    </location>
</feature>
<evidence type="ECO:0000313" key="3">
    <source>
        <dbReference type="Proteomes" id="UP000604046"/>
    </source>
</evidence>
<feature type="compositionally biased region" description="Basic and acidic residues" evidence="1">
    <location>
        <begin position="296"/>
        <end position="313"/>
    </location>
</feature>